<name>A0A964BUQ9_9CYAN</name>
<organism evidence="1 2">
    <name type="scientific">Waterburya agarophytonicola KI4</name>
    <dbReference type="NCBI Taxonomy" id="2874699"/>
    <lineage>
        <taxon>Bacteria</taxon>
        <taxon>Bacillati</taxon>
        <taxon>Cyanobacteriota</taxon>
        <taxon>Cyanophyceae</taxon>
        <taxon>Pleurocapsales</taxon>
        <taxon>Hyellaceae</taxon>
        <taxon>Waterburya</taxon>
        <taxon>Waterburya agarophytonicola</taxon>
    </lineage>
</organism>
<keyword evidence="2" id="KW-1185">Reference proteome</keyword>
<dbReference type="Proteomes" id="UP000729733">
    <property type="component" value="Unassembled WGS sequence"/>
</dbReference>
<reference evidence="1" key="1">
    <citation type="journal article" date="2021" name="Antonie Van Leeuwenhoek">
        <title>Draft genome and description of Waterburya agarophytonicola gen. nov. sp. nov. (Pleurocapsales, Cyanobacteria): a seaweed symbiont.</title>
        <authorList>
            <person name="Bonthond G."/>
            <person name="Shalygin S."/>
            <person name="Bayer T."/>
            <person name="Weinberger F."/>
        </authorList>
    </citation>
    <scope>NUCLEOTIDE SEQUENCE</scope>
    <source>
        <strain evidence="1">KI4</strain>
    </source>
</reference>
<evidence type="ECO:0000313" key="1">
    <source>
        <dbReference type="EMBL" id="MCC0179529.1"/>
    </source>
</evidence>
<accession>A0A964BUQ9</accession>
<dbReference type="EMBL" id="JADWDC010000090">
    <property type="protein sequence ID" value="MCC0179529.1"/>
    <property type="molecule type" value="Genomic_DNA"/>
</dbReference>
<comment type="caution">
    <text evidence="1">The sequence shown here is derived from an EMBL/GenBank/DDBJ whole genome shotgun (WGS) entry which is preliminary data.</text>
</comment>
<proteinExistence type="predicted"/>
<dbReference type="Pfam" id="PF11075">
    <property type="entry name" value="DUF2780"/>
    <property type="match status" value="1"/>
</dbReference>
<gene>
    <name evidence="1" type="ORF">I4641_21450</name>
</gene>
<evidence type="ECO:0000313" key="2">
    <source>
        <dbReference type="Proteomes" id="UP000729733"/>
    </source>
</evidence>
<dbReference type="InterPro" id="IPR021302">
    <property type="entry name" value="DUF2780_VcgC/VcgE"/>
</dbReference>
<protein>
    <submittedName>
        <fullName evidence="1">DUF2780 domain-containing protein</fullName>
    </submittedName>
</protein>
<dbReference type="AlphaFoldDB" id="A0A964BUQ9"/>
<sequence length="129" mass="12562">MELIQQLTQNLGVDETQAKGGAGLIFKLAKEQLADGDFAQLASAIPAVSGLIGEAPAGGKGMAGALGGLAGALGGGKAGQLANMAALAGGFGQLGLNPGMASKFVPIILSFVQNKGGDGIKDMLAGVLK</sequence>